<dbReference type="AlphaFoldDB" id="A0A399J6A5"/>
<name>A0A399J6A5_9MICC</name>
<keyword evidence="2" id="KW-1185">Reference proteome</keyword>
<proteinExistence type="predicted"/>
<evidence type="ECO:0000313" key="1">
    <source>
        <dbReference type="EMBL" id="RII40854.1"/>
    </source>
</evidence>
<organism evidence="1 2">
    <name type="scientific">Galactobacter valiniphilus</name>
    <dbReference type="NCBI Taxonomy" id="2676122"/>
    <lineage>
        <taxon>Bacteria</taxon>
        <taxon>Bacillati</taxon>
        <taxon>Actinomycetota</taxon>
        <taxon>Actinomycetes</taxon>
        <taxon>Micrococcales</taxon>
        <taxon>Micrococcaceae</taxon>
        <taxon>Galactobacter</taxon>
    </lineage>
</organism>
<evidence type="ECO:0008006" key="3">
    <source>
        <dbReference type="Google" id="ProtNLM"/>
    </source>
</evidence>
<evidence type="ECO:0000313" key="2">
    <source>
        <dbReference type="Proteomes" id="UP000265419"/>
    </source>
</evidence>
<reference evidence="1 2" key="1">
    <citation type="submission" date="2018-07" db="EMBL/GenBank/DDBJ databases">
        <title>Arthrobacter sp. nov., isolated from raw cow's milk with high bacterial count.</title>
        <authorList>
            <person name="Hahne J."/>
            <person name="Isele D."/>
            <person name="Lipski A."/>
        </authorList>
    </citation>
    <scope>NUCLEOTIDE SEQUENCE [LARGE SCALE GENOMIC DNA]</scope>
    <source>
        <strain evidence="1 2">JZ R-35</strain>
    </source>
</reference>
<comment type="caution">
    <text evidence="1">The sequence shown here is derived from an EMBL/GenBank/DDBJ whole genome shotgun (WGS) entry which is preliminary data.</text>
</comment>
<protein>
    <recommendedName>
        <fullName evidence="3">Ribbon-helix-helix protein CopG domain-containing protein</fullName>
    </recommendedName>
</protein>
<accession>A0A399J6A5</accession>
<sequence>MKHQSRDVRPDAAEMTVKPGTVKRGSASRQEAQVLLMEATGTLSVEEMKRVALGRPRVGVAAGETPIMRARVPQELKAGFAALALRENRKEADLVREALAEYLISRRAD</sequence>
<dbReference type="RefSeq" id="WP_119426053.1">
    <property type="nucleotide sequence ID" value="NZ_QQXK01000070.1"/>
</dbReference>
<dbReference type="Proteomes" id="UP000265419">
    <property type="component" value="Unassembled WGS sequence"/>
</dbReference>
<dbReference type="EMBL" id="QQXK01000070">
    <property type="protein sequence ID" value="RII40854.1"/>
    <property type="molecule type" value="Genomic_DNA"/>
</dbReference>
<gene>
    <name evidence="1" type="ORF">DWB68_15745</name>
</gene>